<comment type="caution">
    <text evidence="1">The sequence shown here is derived from an EMBL/GenBank/DDBJ whole genome shotgun (WGS) entry which is preliminary data.</text>
</comment>
<gene>
    <name evidence="1" type="ORF">LCGC14_0503570</name>
</gene>
<name>A0A0F9S871_9ZZZZ</name>
<protein>
    <submittedName>
        <fullName evidence="1">Uncharacterized protein</fullName>
    </submittedName>
</protein>
<organism evidence="1">
    <name type="scientific">marine sediment metagenome</name>
    <dbReference type="NCBI Taxonomy" id="412755"/>
    <lineage>
        <taxon>unclassified sequences</taxon>
        <taxon>metagenomes</taxon>
        <taxon>ecological metagenomes</taxon>
    </lineage>
</organism>
<sequence length="91" mass="10374">MSLWIEIKKQEDVELSEDGKTIEVCYGADHNGNNYIDIPIELIKFALADDKQRIKLKSKNDGGSVCQCEGTYCNIEIEKNECWLCGMSLRK</sequence>
<dbReference type="AlphaFoldDB" id="A0A0F9S871"/>
<proteinExistence type="predicted"/>
<reference evidence="1" key="1">
    <citation type="journal article" date="2015" name="Nature">
        <title>Complex archaea that bridge the gap between prokaryotes and eukaryotes.</title>
        <authorList>
            <person name="Spang A."/>
            <person name="Saw J.H."/>
            <person name="Jorgensen S.L."/>
            <person name="Zaremba-Niedzwiedzka K."/>
            <person name="Martijn J."/>
            <person name="Lind A.E."/>
            <person name="van Eijk R."/>
            <person name="Schleper C."/>
            <person name="Guy L."/>
            <person name="Ettema T.J."/>
        </authorList>
    </citation>
    <scope>NUCLEOTIDE SEQUENCE</scope>
</reference>
<evidence type="ECO:0000313" key="1">
    <source>
        <dbReference type="EMBL" id="KKN63239.1"/>
    </source>
</evidence>
<accession>A0A0F9S871</accession>
<dbReference type="EMBL" id="LAZR01000596">
    <property type="protein sequence ID" value="KKN63239.1"/>
    <property type="molecule type" value="Genomic_DNA"/>
</dbReference>